<feature type="non-terminal residue" evidence="9">
    <location>
        <position position="2098"/>
    </location>
</feature>
<dbReference type="HOGENOM" id="CLU_000022_31_0_1"/>
<dbReference type="GO" id="GO:0044550">
    <property type="term" value="P:secondary metabolite biosynthetic process"/>
    <property type="evidence" value="ECO:0007669"/>
    <property type="project" value="TreeGrafter"/>
</dbReference>
<dbReference type="InterPro" id="IPR032821">
    <property type="entry name" value="PKS_assoc"/>
</dbReference>
<evidence type="ECO:0000256" key="5">
    <source>
        <dbReference type="ARBA" id="ARBA00023268"/>
    </source>
</evidence>
<organism evidence="9 10">
    <name type="scientific">Stachybotrys chartarum (strain CBS 109288 / IBT 7711)</name>
    <name type="common">Toxic black mold</name>
    <name type="synonym">Stilbospora chartarum</name>
    <dbReference type="NCBI Taxonomy" id="1280523"/>
    <lineage>
        <taxon>Eukaryota</taxon>
        <taxon>Fungi</taxon>
        <taxon>Dikarya</taxon>
        <taxon>Ascomycota</taxon>
        <taxon>Pezizomycotina</taxon>
        <taxon>Sordariomycetes</taxon>
        <taxon>Hypocreomycetidae</taxon>
        <taxon>Hypocreales</taxon>
        <taxon>Stachybotryaceae</taxon>
        <taxon>Stachybotrys</taxon>
    </lineage>
</organism>
<dbReference type="GO" id="GO:0004315">
    <property type="term" value="F:3-oxoacyl-[acyl-carrier-protein] synthase activity"/>
    <property type="evidence" value="ECO:0007669"/>
    <property type="project" value="InterPro"/>
</dbReference>
<dbReference type="InterPro" id="IPR014030">
    <property type="entry name" value="Ketoacyl_synth_N"/>
</dbReference>
<dbReference type="InterPro" id="IPR013154">
    <property type="entry name" value="ADH-like_N"/>
</dbReference>
<dbReference type="OrthoDB" id="329835at2759"/>
<dbReference type="PROSITE" id="PS52019">
    <property type="entry name" value="PKS_MFAS_DH"/>
    <property type="match status" value="1"/>
</dbReference>
<dbReference type="InterPro" id="IPR020843">
    <property type="entry name" value="ER"/>
</dbReference>
<dbReference type="Pfam" id="PF00698">
    <property type="entry name" value="Acyl_transf_1"/>
    <property type="match status" value="1"/>
</dbReference>
<dbReference type="Pfam" id="PF02801">
    <property type="entry name" value="Ketoacyl-synt_C"/>
    <property type="match status" value="1"/>
</dbReference>
<dbReference type="Pfam" id="PF00109">
    <property type="entry name" value="ketoacyl-synt"/>
    <property type="match status" value="1"/>
</dbReference>
<dbReference type="InterPro" id="IPR020841">
    <property type="entry name" value="PKS_Beta-ketoAc_synthase_dom"/>
</dbReference>
<keyword evidence="3" id="KW-0808">Transferase</keyword>
<dbReference type="CDD" id="cd00833">
    <property type="entry name" value="PKS"/>
    <property type="match status" value="1"/>
</dbReference>
<evidence type="ECO:0000259" key="8">
    <source>
        <dbReference type="PROSITE" id="PS52019"/>
    </source>
</evidence>
<feature type="region of interest" description="C-terminal hotdog fold" evidence="6">
    <location>
        <begin position="1098"/>
        <end position="1256"/>
    </location>
</feature>
<dbReference type="SMART" id="SM00829">
    <property type="entry name" value="PKS_ER"/>
    <property type="match status" value="1"/>
</dbReference>
<dbReference type="GO" id="GO:0004312">
    <property type="term" value="F:fatty acid synthase activity"/>
    <property type="evidence" value="ECO:0007669"/>
    <property type="project" value="TreeGrafter"/>
</dbReference>
<evidence type="ECO:0000256" key="3">
    <source>
        <dbReference type="ARBA" id="ARBA00022679"/>
    </source>
</evidence>
<dbReference type="Gene3D" id="3.40.47.10">
    <property type="match status" value="1"/>
</dbReference>
<feature type="active site" description="Proton acceptor; for dehydratase activity" evidence="6">
    <location>
        <position position="982"/>
    </location>
</feature>
<feature type="active site" description="Proton donor; for dehydratase activity" evidence="6">
    <location>
        <position position="1165"/>
    </location>
</feature>
<dbReference type="Pfam" id="PF16197">
    <property type="entry name" value="KAsynt_C_assoc"/>
    <property type="match status" value="1"/>
</dbReference>
<dbReference type="SMART" id="SM00827">
    <property type="entry name" value="PKS_AT"/>
    <property type="match status" value="1"/>
</dbReference>
<dbReference type="GO" id="GO:0016491">
    <property type="term" value="F:oxidoreductase activity"/>
    <property type="evidence" value="ECO:0007669"/>
    <property type="project" value="UniProtKB-KW"/>
</dbReference>
<dbReference type="Pfam" id="PF13602">
    <property type="entry name" value="ADH_zinc_N_2"/>
    <property type="match status" value="1"/>
</dbReference>
<dbReference type="FunFam" id="3.40.50.720:FF:000209">
    <property type="entry name" value="Polyketide synthase Pks12"/>
    <property type="match status" value="1"/>
</dbReference>
<dbReference type="Proteomes" id="UP000028045">
    <property type="component" value="Unassembled WGS sequence"/>
</dbReference>
<dbReference type="EMBL" id="KL648556">
    <property type="protein sequence ID" value="KEY68922.1"/>
    <property type="molecule type" value="Genomic_DNA"/>
</dbReference>
<dbReference type="Gene3D" id="3.40.366.10">
    <property type="entry name" value="Malonyl-Coenzyme A Acyl Carrier Protein, domain 2"/>
    <property type="match status" value="1"/>
</dbReference>
<dbReference type="InterPro" id="IPR011032">
    <property type="entry name" value="GroES-like_sf"/>
</dbReference>
<keyword evidence="4" id="KW-0560">Oxidoreductase</keyword>
<dbReference type="Gene3D" id="3.40.50.720">
    <property type="entry name" value="NAD(P)-binding Rossmann-like Domain"/>
    <property type="match status" value="3"/>
</dbReference>
<evidence type="ECO:0000313" key="10">
    <source>
        <dbReference type="Proteomes" id="UP000028045"/>
    </source>
</evidence>
<dbReference type="GO" id="GO:0006633">
    <property type="term" value="P:fatty acid biosynthetic process"/>
    <property type="evidence" value="ECO:0007669"/>
    <property type="project" value="InterPro"/>
</dbReference>
<dbReference type="InterPro" id="IPR042104">
    <property type="entry name" value="PKS_dehydratase_sf"/>
</dbReference>
<dbReference type="SUPFAM" id="SSF51735">
    <property type="entry name" value="NAD(P)-binding Rossmann-fold domains"/>
    <property type="match status" value="2"/>
</dbReference>
<protein>
    <recommendedName>
        <fullName evidence="11">Carrier domain-containing protein</fullName>
    </recommendedName>
</protein>
<evidence type="ECO:0000313" key="9">
    <source>
        <dbReference type="EMBL" id="KEY68922.1"/>
    </source>
</evidence>
<dbReference type="InterPro" id="IPR013968">
    <property type="entry name" value="PKS_KR"/>
</dbReference>
<evidence type="ECO:0000256" key="2">
    <source>
        <dbReference type="ARBA" id="ARBA00022553"/>
    </source>
</evidence>
<keyword evidence="5" id="KW-0511">Multifunctional enzyme</keyword>
<dbReference type="Gene3D" id="3.90.180.10">
    <property type="entry name" value="Medium-chain alcohol dehydrogenases, catalytic domain"/>
    <property type="match status" value="1"/>
</dbReference>
<feature type="region of interest" description="N-terminal hotdog fold" evidence="6">
    <location>
        <begin position="950"/>
        <end position="1086"/>
    </location>
</feature>
<dbReference type="Gene3D" id="3.10.129.110">
    <property type="entry name" value="Polyketide synthase dehydratase"/>
    <property type="match status" value="1"/>
</dbReference>
<dbReference type="InterPro" id="IPR016036">
    <property type="entry name" value="Malonyl_transacylase_ACP-bd"/>
</dbReference>
<evidence type="ECO:0000256" key="4">
    <source>
        <dbReference type="ARBA" id="ARBA00023002"/>
    </source>
</evidence>
<keyword evidence="1" id="KW-0596">Phosphopantetheine</keyword>
<dbReference type="SUPFAM" id="SSF52151">
    <property type="entry name" value="FabD/lysophospholipase-like"/>
    <property type="match status" value="1"/>
</dbReference>
<dbReference type="Pfam" id="PF08659">
    <property type="entry name" value="KR"/>
    <property type="match status" value="1"/>
</dbReference>
<evidence type="ECO:0000256" key="6">
    <source>
        <dbReference type="PROSITE-ProRule" id="PRU01363"/>
    </source>
</evidence>
<dbReference type="InterPro" id="IPR016039">
    <property type="entry name" value="Thiolase-like"/>
</dbReference>
<dbReference type="InterPro" id="IPR049551">
    <property type="entry name" value="PKS_DH_C"/>
</dbReference>
<reference evidence="9 10" key="1">
    <citation type="journal article" date="2014" name="BMC Genomics">
        <title>Comparative genome sequencing reveals chemotype-specific gene clusters in the toxigenic black mold Stachybotrys.</title>
        <authorList>
            <person name="Semeiks J."/>
            <person name="Borek D."/>
            <person name="Otwinowski Z."/>
            <person name="Grishin N.V."/>
        </authorList>
    </citation>
    <scope>NUCLEOTIDE SEQUENCE [LARGE SCALE GENOMIC DNA]</scope>
    <source>
        <strain evidence="10">CBS 109288 / IBT 7711</strain>
    </source>
</reference>
<dbReference type="SUPFAM" id="SSF50129">
    <property type="entry name" value="GroES-like"/>
    <property type="match status" value="1"/>
</dbReference>
<dbReference type="PROSITE" id="PS52004">
    <property type="entry name" value="KS3_2"/>
    <property type="match status" value="1"/>
</dbReference>
<dbReference type="InterPro" id="IPR016035">
    <property type="entry name" value="Acyl_Trfase/lysoPLipase"/>
</dbReference>
<dbReference type="InterPro" id="IPR049552">
    <property type="entry name" value="PKS_DH_N"/>
</dbReference>
<dbReference type="Pfam" id="PF08240">
    <property type="entry name" value="ADH_N"/>
    <property type="match status" value="1"/>
</dbReference>
<accession>A0A084AUE3</accession>
<dbReference type="SMART" id="SM00825">
    <property type="entry name" value="PKS_KS"/>
    <property type="match status" value="1"/>
</dbReference>
<dbReference type="PROSITE" id="PS00606">
    <property type="entry name" value="KS3_1"/>
    <property type="match status" value="1"/>
</dbReference>
<dbReference type="Pfam" id="PF14765">
    <property type="entry name" value="PS-DH"/>
    <property type="match status" value="1"/>
</dbReference>
<dbReference type="Pfam" id="PF21089">
    <property type="entry name" value="PKS_DH_N"/>
    <property type="match status" value="1"/>
</dbReference>
<dbReference type="Gene3D" id="3.30.70.3290">
    <property type="match status" value="1"/>
</dbReference>
<keyword evidence="2" id="KW-0597">Phosphoprotein</keyword>
<dbReference type="InterPro" id="IPR049900">
    <property type="entry name" value="PKS_mFAS_DH"/>
</dbReference>
<dbReference type="InterPro" id="IPR036291">
    <property type="entry name" value="NAD(P)-bd_dom_sf"/>
</dbReference>
<dbReference type="GO" id="GO:1901336">
    <property type="term" value="P:lactone biosynthetic process"/>
    <property type="evidence" value="ECO:0007669"/>
    <property type="project" value="UniProtKB-ARBA"/>
</dbReference>
<evidence type="ECO:0000256" key="1">
    <source>
        <dbReference type="ARBA" id="ARBA00022450"/>
    </source>
</evidence>
<dbReference type="InterPro" id="IPR014031">
    <property type="entry name" value="Ketoacyl_synth_C"/>
</dbReference>
<feature type="domain" description="Ketosynthase family 3 (KS3)" evidence="7">
    <location>
        <begin position="30"/>
        <end position="453"/>
    </location>
</feature>
<evidence type="ECO:0008006" key="11">
    <source>
        <dbReference type="Google" id="ProtNLM"/>
    </source>
</evidence>
<dbReference type="SUPFAM" id="SSF53901">
    <property type="entry name" value="Thiolase-like"/>
    <property type="match status" value="1"/>
</dbReference>
<name>A0A084AUE3_STACB</name>
<gene>
    <name evidence="9" type="ORF">S7711_03851</name>
</gene>
<dbReference type="PANTHER" id="PTHR43775:SF50">
    <property type="entry name" value="HIGHLY REDUCING POLYKETIDE SYNTHASE SRDA"/>
    <property type="match status" value="1"/>
</dbReference>
<dbReference type="InterPro" id="IPR050091">
    <property type="entry name" value="PKS_NRPS_Biosynth_Enz"/>
</dbReference>
<sequence>MAQPTVVPLPTPVDPLEDAYESLGETNGPCEPLAIIGMGCRLPGGVNSATRLWDLLKEGKDGRCDVPQDRFNVDAFYHPQGLTRPGSVTTRGGYFIKEDTRLFDPEFFNISPAEAIYMDPQQRKLLEVVYEAFESAGATLSSVSGGNIGCYVGNFTFDYSIIQSRDAEYLHRYSATGMGPTILANRISYIFNMKGPSLVIDTACSSSLYCLHAACVALQSRECDAAVVAGANLVQSVEQHLGTLKAGVLSSTSTCHSFSAEADGYGRADGVGCLYVKRLADAIRDNDPVRGVIRGTAVNANGKTAGITLPSALGQEAVVRKAYSKAGLDLDQTTYVECHGTGTPVGDPIEVEGLSRVFHRSNENPLLIGSVKTNLGHSEAASGLSGVMKTILALEHGIIPPTVGITTVNPKIKMDEWNMQIVTRPTSWPSSILRASVNSFGYGGANSHVILEAANKSRSQLEGQNEGLATPPSLRNRLYLLPISANSLSSLESRVQGLRDHLNVTNVNVSNLAYTLGQRRTHFSHRAYLLAKQNGPKVEVVDQPTATGLNNTESMNMKISFVFTGQGAQWPQMGKKLMENSPVFSNAVEEMDMVLKSLPHPPVWSLKQAILEPKETSKIHDVALSQPVCTAIQVALVNLLSSWGIVPSSVVGHSSGEIAASYAAGFSTAAEAITAAYYRGYVVGAYASDKGAMLAAGMSQSEAREEINALVLSDQLTVACVNSSRSVTISGDVGAINTLLETLNARNIFARKLVTGGRAYHSHHMIAVGGMYEMLLEQALCNLKSSIRLNLSNSPEWISSVTGQMMATSPTAAYWRANLESPVLFYTAAAELISGPPARFIELGPHSALELPIKQIRTAVARALEETPYAAAITRHKNEEESTLKLVGDMYLAGHLISWDKINDLTSQWGQKTGVRVLTDLPSYPWTYAAPLWIEGRMSSEFRLRKYPRHELLGSQMPGGNGLDTLWRNKLKLSDLSWLGDHKLQETVVFPAAGYISMAVEAMRQRASVLPDEPTTFEMRNVSILAALVVSSDPTADVEIFTSLRPVPVTSASMSKDWSEFSIISYEQGVSTTRAVGQVKCTRSQDLQSVTSPLQDDLETTQARNWYKNFQRVGLNFGPRFQSVTNFKVPCMRLQRACTSTLPLIRDLEQLGIPAEYAIHPITIDALLQTALVADAAGLTANVEAKVPVVFGSVAIRTPPRSIETSTSSSYFVHAKSELIGFGASQIDAELRDSNGQVFAQLNRVKVTPYNAGQSLVTSESERHPMMRVLWKPDLHGLGLMPEGAFTDFVNNYAAESTSDAPDIGQIKLGGALDLISHKNPAARILELGNPSIELTNTGIKLLHGPSSFPRLWSWTAGILDNEGRLCATQVDIKRGLEQPFADHPLLGDDRFDIILLPITQTADEYLKSSIPEIKSRLRERGVVLALSSLERVSDLSANGFSVIQADAGGNKRLIIAQASDNARGSKSKMESAIFVVCDNETEEALGFARQFASSLQQKTEAQVTTIDLHAIEEGTIPSGSTVFSLVELLRPVLSKATNEEAARIRLITNNASRLNWVTSGNLLDGSRPDFGLAAGMSRALMMELPSLRFMIYDIDDITIEKERTFENLAHLLSVDGDAGDYEYMQRHGVVHISRFVPDSYLNTDFRQKVGNQLLDASFCEMKPAQLSIEKPGNFDTIHYKQLSLPLGIAPDHIQVSIKTYGLNAKDYYVFGGKITTQNGTTSVEFCGIVERVGSEVSRFKPGDRVVALAPSHFGTTEIVPEWACYKLLDNESFDCMCTLPVVFATAIYSLRDRAQLQAGESVLIHAATGGVGISAIQIAQNIGAEIYATVSTEDKGRFLTETFGIPRDHIFTSRNESFVSGVLSATNGTGVDVVLNSLVGDLLHASWKCCAAFGRFVEIGKRDLLDHGRLEMEGFLQSKTYTAFDLADMYHGSNPTVRRKFSSLISDTIEMYRQGAIAPVSPIKVFDCDEAATAFRYFSTRGRMGKVVLSFEKEELSVRVKPHKYSTVMSPEKTYILVGCLGGLGRSLSRWMVSRGARKFVFLGRSGLDNPAARALVEGLERFGADCVVVRGDVSVRADVDRAIDSVEGEIGGVVQA</sequence>
<dbReference type="InterPro" id="IPR014043">
    <property type="entry name" value="Acyl_transferase_dom"/>
</dbReference>
<dbReference type="InterPro" id="IPR001227">
    <property type="entry name" value="Ac_transferase_dom_sf"/>
</dbReference>
<dbReference type="SUPFAM" id="SSF55048">
    <property type="entry name" value="Probable ACP-binding domain of malonyl-CoA ACP transacylase"/>
    <property type="match status" value="1"/>
</dbReference>
<dbReference type="InterPro" id="IPR020807">
    <property type="entry name" value="PKS_DH"/>
</dbReference>
<feature type="domain" description="PKS/mFAS DH" evidence="8">
    <location>
        <begin position="950"/>
        <end position="1256"/>
    </location>
</feature>
<dbReference type="PANTHER" id="PTHR43775">
    <property type="entry name" value="FATTY ACID SYNTHASE"/>
    <property type="match status" value="1"/>
</dbReference>
<dbReference type="CDD" id="cd05195">
    <property type="entry name" value="enoyl_red"/>
    <property type="match status" value="1"/>
</dbReference>
<proteinExistence type="predicted"/>
<keyword evidence="10" id="KW-1185">Reference proteome</keyword>
<evidence type="ECO:0000259" key="7">
    <source>
        <dbReference type="PROSITE" id="PS52004"/>
    </source>
</evidence>
<dbReference type="InterPro" id="IPR018201">
    <property type="entry name" value="Ketoacyl_synth_AS"/>
</dbReference>
<dbReference type="SMART" id="SM00826">
    <property type="entry name" value="PKS_DH"/>
    <property type="match status" value="1"/>
</dbReference>